<dbReference type="AlphaFoldDB" id="A0A075JLA2"/>
<feature type="binding site" evidence="12">
    <location>
        <position position="154"/>
    </location>
    <ligand>
        <name>substrate</name>
    </ligand>
</feature>
<accession>A0A075JLA2</accession>
<comment type="similarity">
    <text evidence="3 12 15">Belongs to the phosphoglycerate kinase family.</text>
</comment>
<dbReference type="PANTHER" id="PTHR11406">
    <property type="entry name" value="PHOSPHOGLYCERATE KINASE"/>
    <property type="match status" value="1"/>
</dbReference>
<dbReference type="Pfam" id="PF00162">
    <property type="entry name" value="PGK"/>
    <property type="match status" value="1"/>
</dbReference>
<dbReference type="InterPro" id="IPR036043">
    <property type="entry name" value="Phosphoglycerate_kinase_sf"/>
</dbReference>
<evidence type="ECO:0000256" key="14">
    <source>
        <dbReference type="PIRSR" id="PIRSR000724-2"/>
    </source>
</evidence>
<feature type="binding site" evidence="12">
    <location>
        <position position="35"/>
    </location>
    <ligand>
        <name>substrate</name>
    </ligand>
</feature>
<dbReference type="Gene3D" id="3.40.50.1260">
    <property type="entry name" value="Phosphoglycerate kinase, N-terminal domain"/>
    <property type="match status" value="2"/>
</dbReference>
<evidence type="ECO:0000256" key="11">
    <source>
        <dbReference type="ARBA" id="ARBA00023152"/>
    </source>
</evidence>
<proteinExistence type="inferred from homology"/>
<comment type="subcellular location">
    <subcellularLocation>
        <location evidence="12">Cytoplasm</location>
    </subcellularLocation>
</comment>
<feature type="binding site" evidence="12">
    <location>
        <position position="295"/>
    </location>
    <ligand>
        <name>ATP</name>
        <dbReference type="ChEBI" id="CHEBI:30616"/>
    </ligand>
</feature>
<keyword evidence="8 12" id="KW-0547">Nucleotide-binding</keyword>
<reference evidence="16 17" key="1">
    <citation type="submission" date="2014-07" db="EMBL/GenBank/DDBJ databases">
        <title>Genome Sequencing of Dermacoccus nishinomiyaensis.</title>
        <authorList>
            <person name="Hong K.W."/>
            <person name="Chan K.G."/>
        </authorList>
    </citation>
    <scope>NUCLEOTIDE SEQUENCE [LARGE SCALE GENOMIC DNA]</scope>
    <source>
        <strain evidence="16 17">M25</strain>
    </source>
</reference>
<dbReference type="PROSITE" id="PS00111">
    <property type="entry name" value="PGLYCERATE_KINASE"/>
    <property type="match status" value="1"/>
</dbReference>
<evidence type="ECO:0000256" key="9">
    <source>
        <dbReference type="ARBA" id="ARBA00022777"/>
    </source>
</evidence>
<feature type="binding site" evidence="12 13">
    <location>
        <begin position="58"/>
        <end position="61"/>
    </location>
    <ligand>
        <name>substrate</name>
    </ligand>
</feature>
<dbReference type="EMBL" id="CP008889">
    <property type="protein sequence ID" value="AIF40858.1"/>
    <property type="molecule type" value="Genomic_DNA"/>
</dbReference>
<evidence type="ECO:0000256" key="15">
    <source>
        <dbReference type="RuleBase" id="RU000532"/>
    </source>
</evidence>
<dbReference type="KEGG" id="dni:HX89_07785"/>
<dbReference type="GO" id="GO:0005829">
    <property type="term" value="C:cytosol"/>
    <property type="evidence" value="ECO:0007669"/>
    <property type="project" value="TreeGrafter"/>
</dbReference>
<dbReference type="PIRSF" id="PIRSF000724">
    <property type="entry name" value="Pgk"/>
    <property type="match status" value="1"/>
</dbReference>
<protein>
    <recommendedName>
        <fullName evidence="6 12">Phosphoglycerate kinase</fullName>
        <ecNumber evidence="5 12">2.7.2.3</ecNumber>
    </recommendedName>
</protein>
<feature type="binding site" evidence="12 14">
    <location>
        <begin position="355"/>
        <end position="358"/>
    </location>
    <ligand>
        <name>ATP</name>
        <dbReference type="ChEBI" id="CHEBI:30616"/>
    </ligand>
</feature>
<feature type="binding site" evidence="13">
    <location>
        <position position="35"/>
    </location>
    <ligand>
        <name>(2R)-3-phosphoglycerate</name>
        <dbReference type="ChEBI" id="CHEBI:58272"/>
    </ligand>
</feature>
<dbReference type="Proteomes" id="UP000027986">
    <property type="component" value="Chromosome"/>
</dbReference>
<keyword evidence="12" id="KW-0963">Cytoplasm</keyword>
<dbReference type="GO" id="GO:0006094">
    <property type="term" value="P:gluconeogenesis"/>
    <property type="evidence" value="ECO:0007669"/>
    <property type="project" value="TreeGrafter"/>
</dbReference>
<dbReference type="eggNOG" id="COG0126">
    <property type="taxonomic scope" value="Bacteria"/>
</dbReference>
<keyword evidence="17" id="KW-1185">Reference proteome</keyword>
<dbReference type="HAMAP" id="MF_00145">
    <property type="entry name" value="Phosphoglyc_kinase"/>
    <property type="match status" value="1"/>
</dbReference>
<dbReference type="GO" id="GO:0005524">
    <property type="term" value="F:ATP binding"/>
    <property type="evidence" value="ECO:0007669"/>
    <property type="project" value="UniProtKB-KW"/>
</dbReference>
<evidence type="ECO:0000256" key="1">
    <source>
        <dbReference type="ARBA" id="ARBA00000642"/>
    </source>
</evidence>
<evidence type="ECO:0000256" key="13">
    <source>
        <dbReference type="PIRSR" id="PIRSR000724-1"/>
    </source>
</evidence>
<feature type="binding site" evidence="13">
    <location>
        <position position="154"/>
    </location>
    <ligand>
        <name>(2R)-3-phosphoglycerate</name>
        <dbReference type="ChEBI" id="CHEBI:58272"/>
    </ligand>
</feature>
<keyword evidence="10 12" id="KW-0067">ATP-binding</keyword>
<keyword evidence="9 12" id="KW-0418">Kinase</keyword>
<dbReference type="InterPro" id="IPR001576">
    <property type="entry name" value="Phosphoglycerate_kinase"/>
</dbReference>
<dbReference type="PRINTS" id="PR00477">
    <property type="entry name" value="PHGLYCKINASE"/>
</dbReference>
<dbReference type="InterPro" id="IPR015911">
    <property type="entry name" value="Phosphoglycerate_kinase_CS"/>
</dbReference>
<dbReference type="SUPFAM" id="SSF53748">
    <property type="entry name" value="Phosphoglycerate kinase"/>
    <property type="match status" value="1"/>
</dbReference>
<evidence type="ECO:0000256" key="10">
    <source>
        <dbReference type="ARBA" id="ARBA00022840"/>
    </source>
</evidence>
<dbReference type="EC" id="2.7.2.3" evidence="5 12"/>
<evidence type="ECO:0000256" key="7">
    <source>
        <dbReference type="ARBA" id="ARBA00022679"/>
    </source>
</evidence>
<dbReference type="GeneID" id="41841050"/>
<dbReference type="FunFam" id="3.40.50.1260:FF:000003">
    <property type="entry name" value="Phosphoglycerate kinase"/>
    <property type="match status" value="1"/>
</dbReference>
<evidence type="ECO:0000256" key="8">
    <source>
        <dbReference type="ARBA" id="ARBA00022741"/>
    </source>
</evidence>
<dbReference type="GO" id="GO:0004618">
    <property type="term" value="F:phosphoglycerate kinase activity"/>
    <property type="evidence" value="ECO:0007669"/>
    <property type="project" value="UniProtKB-UniRule"/>
</dbReference>
<evidence type="ECO:0000256" key="12">
    <source>
        <dbReference type="HAMAP-Rule" id="MF_00145"/>
    </source>
</evidence>
<feature type="binding site" evidence="12 14">
    <location>
        <position position="326"/>
    </location>
    <ligand>
        <name>ATP</name>
        <dbReference type="ChEBI" id="CHEBI:30616"/>
    </ligand>
</feature>
<evidence type="ECO:0000256" key="5">
    <source>
        <dbReference type="ARBA" id="ARBA00013061"/>
    </source>
</evidence>
<keyword evidence="11 12" id="KW-0324">Glycolysis</keyword>
<comment type="pathway">
    <text evidence="2 12">Carbohydrate degradation; glycolysis; pyruvate from D-glyceraldehyde 3-phosphate: step 2/5.</text>
</comment>
<dbReference type="PANTHER" id="PTHR11406:SF23">
    <property type="entry name" value="PHOSPHOGLYCERATE KINASE 1, CHLOROPLASTIC-RELATED"/>
    <property type="match status" value="1"/>
</dbReference>
<dbReference type="GO" id="GO:0006096">
    <property type="term" value="P:glycolytic process"/>
    <property type="evidence" value="ECO:0007669"/>
    <property type="project" value="UniProtKB-UniRule"/>
</dbReference>
<comment type="subunit">
    <text evidence="4 12">Monomer.</text>
</comment>
<dbReference type="CDD" id="cd00318">
    <property type="entry name" value="Phosphoglycerate_kinase"/>
    <property type="match status" value="1"/>
</dbReference>
<dbReference type="FunFam" id="3.40.50.1260:FF:000006">
    <property type="entry name" value="Phosphoglycerate kinase"/>
    <property type="match status" value="1"/>
</dbReference>
<dbReference type="OrthoDB" id="9808460at2"/>
<dbReference type="InterPro" id="IPR015824">
    <property type="entry name" value="Phosphoglycerate_kinase_N"/>
</dbReference>
<dbReference type="GO" id="GO:0043531">
    <property type="term" value="F:ADP binding"/>
    <property type="evidence" value="ECO:0007669"/>
    <property type="project" value="TreeGrafter"/>
</dbReference>
<evidence type="ECO:0000256" key="6">
    <source>
        <dbReference type="ARBA" id="ARBA00016471"/>
    </source>
</evidence>
<feature type="binding site" evidence="13">
    <location>
        <position position="117"/>
    </location>
    <ligand>
        <name>(2R)-3-phosphoglycerate</name>
        <dbReference type="ChEBI" id="CHEBI:58272"/>
    </ligand>
</feature>
<comment type="catalytic activity">
    <reaction evidence="1 12 15">
        <text>(2R)-3-phosphoglycerate + ATP = (2R)-3-phospho-glyceroyl phosphate + ADP</text>
        <dbReference type="Rhea" id="RHEA:14801"/>
        <dbReference type="ChEBI" id="CHEBI:30616"/>
        <dbReference type="ChEBI" id="CHEBI:57604"/>
        <dbReference type="ChEBI" id="CHEBI:58272"/>
        <dbReference type="ChEBI" id="CHEBI:456216"/>
        <dbReference type="EC" id="2.7.2.3"/>
    </reaction>
</comment>
<keyword evidence="7 12" id="KW-0808">Transferase</keyword>
<gene>
    <name evidence="12 16" type="primary">pgk</name>
    <name evidence="16" type="ORF">HX89_07785</name>
</gene>
<evidence type="ECO:0000256" key="2">
    <source>
        <dbReference type="ARBA" id="ARBA00004838"/>
    </source>
</evidence>
<dbReference type="RefSeq" id="WP_038568309.1">
    <property type="nucleotide sequence ID" value="NZ_CP008889.1"/>
</dbReference>
<sequence>MKSISDLGDLRGKTVLLRSDLNVPLDGSTITDDGRIRASVPTIQELTKAGARVVVVAHLGRPKGEPEAKYSLQPVVGRLSELLGQDVAFATDTVGDSARSTVESLGDGDVALLENLRFNAGETSKDEAERKQFAEQLASLADVFVSDGFGVVHRKQASVYDVAQLLPSAMGGLVKTEVEVLKQLTENPKRPYAVILGGAKVADKLAVIENLMQTADRLLIGGGMVFTFLAAEGHEVGKSLLDTEQIETVKGYIAKAKELGVEIVLPSDVVVAPEFAADKGHEVVSIDAIPADQMGLDIGPESAKLYASKLTDCKTVFWNGPMGAFEMEPFAAGTKAVAQALVEATENGALTVVGGGDSAAAVRQLGFSDDQFGHISTGGGASLEYLEGKELPGISVLG</sequence>
<evidence type="ECO:0000256" key="4">
    <source>
        <dbReference type="ARBA" id="ARBA00011245"/>
    </source>
</evidence>
<feature type="binding site" evidence="12">
    <location>
        <position position="117"/>
    </location>
    <ligand>
        <name>substrate</name>
    </ligand>
</feature>
<evidence type="ECO:0000256" key="3">
    <source>
        <dbReference type="ARBA" id="ARBA00008982"/>
    </source>
</evidence>
<feature type="binding site" evidence="12 14">
    <location>
        <position position="204"/>
    </location>
    <ligand>
        <name>ATP</name>
        <dbReference type="ChEBI" id="CHEBI:30616"/>
    </ligand>
</feature>
<evidence type="ECO:0000313" key="16">
    <source>
        <dbReference type="EMBL" id="AIF40858.1"/>
    </source>
</evidence>
<organism evidence="16 17">
    <name type="scientific">Dermacoccus nishinomiyaensis</name>
    <dbReference type="NCBI Taxonomy" id="1274"/>
    <lineage>
        <taxon>Bacteria</taxon>
        <taxon>Bacillati</taxon>
        <taxon>Actinomycetota</taxon>
        <taxon>Actinomycetes</taxon>
        <taxon>Micrococcales</taxon>
        <taxon>Dermacoccaceae</taxon>
        <taxon>Dermacoccus</taxon>
    </lineage>
</organism>
<name>A0A075JLA2_9MICO</name>
<feature type="binding site" evidence="12 13">
    <location>
        <begin position="20"/>
        <end position="22"/>
    </location>
    <ligand>
        <name>substrate</name>
    </ligand>
</feature>
<dbReference type="UniPathway" id="UPA00109">
    <property type="reaction ID" value="UER00185"/>
</dbReference>
<evidence type="ECO:0000313" key="17">
    <source>
        <dbReference type="Proteomes" id="UP000027986"/>
    </source>
</evidence>
<dbReference type="HOGENOM" id="CLU_025427_0_2_11"/>